<evidence type="ECO:0000256" key="1">
    <source>
        <dbReference type="SAM" id="Phobius"/>
    </source>
</evidence>
<organism evidence="2 3">
    <name type="scientific">Immersiella caudata</name>
    <dbReference type="NCBI Taxonomy" id="314043"/>
    <lineage>
        <taxon>Eukaryota</taxon>
        <taxon>Fungi</taxon>
        <taxon>Dikarya</taxon>
        <taxon>Ascomycota</taxon>
        <taxon>Pezizomycotina</taxon>
        <taxon>Sordariomycetes</taxon>
        <taxon>Sordariomycetidae</taxon>
        <taxon>Sordariales</taxon>
        <taxon>Lasiosphaeriaceae</taxon>
        <taxon>Immersiella</taxon>
    </lineage>
</organism>
<name>A0AA39WRV2_9PEZI</name>
<feature type="transmembrane region" description="Helical" evidence="1">
    <location>
        <begin position="419"/>
        <end position="438"/>
    </location>
</feature>
<feature type="transmembrane region" description="Helical" evidence="1">
    <location>
        <begin position="642"/>
        <end position="665"/>
    </location>
</feature>
<sequence>MLTATLWARVEYQAQHAAPWHRLSKGAAAAERTLLLDYVSISRPQVILKAMWNRDYVVAATTLVSMFLLVLVVASTGLMFLVLVDFPNQTTSITIQTTFVNNGSALASSGSVAFYTMLGLQQQDLLFPDGVSSSFAYQQFLSNVPAGNIITATVDGLSAGLECEVARLTLSGAQLGPDSQQFNTSFTAGGCTVSMPLTGASFSRPPGVPANQTLYFARFGRGSCVNAPEDRRMIVAFGTETFNTRALLTNSSTSNIAVNGTIPQSASLLCKPTYGVGQVEVTKRNDIIVGVDPSINAQQRALADVDAWSIADAFFGSFQNSLAETYTDTTPWFYQPGVVNVDSIMYLALDFRLRSAGVAMPPDALLDVAILEDVVNDYFAQYIPLLASRSLMEQSSTPITAISAGQGERLVASFAVTQFIVVHLALAAFLTVATILLVPKKGFLPRDPGTMMDMAALIANSRGLLQTLRGTGGGDASMLKQRLAGSEFYTGVEAYERTDSRGSGYFKIFSTHKPQETSPRYAQPADSLPYPPLLHPLFRIAAFVVLVGLIISLELTLQMSNKDGGFEDVTDEEHRHVFWTILPASILCLVAFYFIASGSVLRLLAPYFALINGATFETSMSLNLADKAPPFVLFEALKSRNFAIGGTAAAAFVSSFVAMFASTLFTVATVPTTAQGQLLTQDFFTTNNTAPDGFCRTCQNGTVLASLVLNGNVSYPGFTYEDLVFPTVLIANVPENMRDLPEDIIVSANIPGLRSSLACRSFQQSELAVSLSPSTAVGTGNPMTVTLPDTAGGGSVEDNTVVLNTGHTLSDIDDATKPALDPNAFFGRGVYRPVPSQNVTLARWVWVWGQLENAGTPQTTVKTISALACTESILQLNVALRFLGSALDIDQTNPPVPDETGEFEVAIAIDDNLQYDDLITLPTPHLLDPFFMSLTASRFAIPATSLGDPSLASSSIADAITFQHRLIRAQILNTWNRRPTNPDLPAPADPSQLSLGSNEALSFPARLIATSLDNGAARRVVQDTVSTRILQALLASVLVLSAASWLALPKTNILPRSPTSIAGVASLLADGNIFGLLGRGAEWQSAEDLQAYFRDGLHVTMGFQLGWEPLKKRRRDGNDYGEREREEVFAVSAVRTGGWGGGEAVGLGLTARVGYAHREYVRDLGWRT</sequence>
<keyword evidence="1" id="KW-1133">Transmembrane helix</keyword>
<feature type="transmembrane region" description="Helical" evidence="1">
    <location>
        <begin position="537"/>
        <end position="557"/>
    </location>
</feature>
<gene>
    <name evidence="2" type="ORF">B0T14DRAFT_521417</name>
</gene>
<keyword evidence="1" id="KW-0812">Transmembrane</keyword>
<proteinExistence type="predicted"/>
<feature type="transmembrane region" description="Helical" evidence="1">
    <location>
        <begin position="577"/>
        <end position="596"/>
    </location>
</feature>
<dbReference type="PANTHER" id="PTHR37544:SF3">
    <property type="entry name" value="SPRAY"/>
    <property type="match status" value="1"/>
</dbReference>
<dbReference type="AlphaFoldDB" id="A0AA39WRV2"/>
<protein>
    <submittedName>
        <fullName evidence="2">Uncharacterized protein</fullName>
    </submittedName>
</protein>
<dbReference type="EMBL" id="JAULSU010000004">
    <property type="protein sequence ID" value="KAK0620433.1"/>
    <property type="molecule type" value="Genomic_DNA"/>
</dbReference>
<keyword evidence="1" id="KW-0472">Membrane</keyword>
<comment type="caution">
    <text evidence="2">The sequence shown here is derived from an EMBL/GenBank/DDBJ whole genome shotgun (WGS) entry which is preliminary data.</text>
</comment>
<dbReference type="Proteomes" id="UP001175000">
    <property type="component" value="Unassembled WGS sequence"/>
</dbReference>
<dbReference type="PANTHER" id="PTHR37544">
    <property type="entry name" value="SPRAY-RELATED"/>
    <property type="match status" value="1"/>
</dbReference>
<evidence type="ECO:0000313" key="3">
    <source>
        <dbReference type="Proteomes" id="UP001175000"/>
    </source>
</evidence>
<dbReference type="Pfam" id="PF11915">
    <property type="entry name" value="DUF3433"/>
    <property type="match status" value="2"/>
</dbReference>
<reference evidence="2" key="1">
    <citation type="submission" date="2023-06" db="EMBL/GenBank/DDBJ databases">
        <title>Genome-scale phylogeny and comparative genomics of the fungal order Sordariales.</title>
        <authorList>
            <consortium name="Lawrence Berkeley National Laboratory"/>
            <person name="Hensen N."/>
            <person name="Bonometti L."/>
            <person name="Westerberg I."/>
            <person name="Brannstrom I.O."/>
            <person name="Guillou S."/>
            <person name="Cros-Aarteil S."/>
            <person name="Calhoun S."/>
            <person name="Haridas S."/>
            <person name="Kuo A."/>
            <person name="Mondo S."/>
            <person name="Pangilinan J."/>
            <person name="Riley R."/>
            <person name="Labutti K."/>
            <person name="Andreopoulos B."/>
            <person name="Lipzen A."/>
            <person name="Chen C."/>
            <person name="Yanf M."/>
            <person name="Daum C."/>
            <person name="Ng V."/>
            <person name="Clum A."/>
            <person name="Steindorff A."/>
            <person name="Ohm R."/>
            <person name="Martin F."/>
            <person name="Silar P."/>
            <person name="Natvig D."/>
            <person name="Lalanne C."/>
            <person name="Gautier V."/>
            <person name="Ament-Velasquez S.L."/>
            <person name="Kruys A."/>
            <person name="Hutchinson M.I."/>
            <person name="Powell A.J."/>
            <person name="Barry K."/>
            <person name="Miller A.N."/>
            <person name="Grigoriev I.V."/>
            <person name="Debuchy R."/>
            <person name="Gladieux P."/>
            <person name="Thoren M.H."/>
            <person name="Johannesson H."/>
        </authorList>
    </citation>
    <scope>NUCLEOTIDE SEQUENCE</scope>
    <source>
        <strain evidence="2">CBS 606.72</strain>
    </source>
</reference>
<dbReference type="InterPro" id="IPR021840">
    <property type="entry name" value="DUF3433"/>
</dbReference>
<evidence type="ECO:0000313" key="2">
    <source>
        <dbReference type="EMBL" id="KAK0620433.1"/>
    </source>
</evidence>
<keyword evidence="3" id="KW-1185">Reference proteome</keyword>
<feature type="transmembrane region" description="Helical" evidence="1">
    <location>
        <begin position="56"/>
        <end position="84"/>
    </location>
</feature>
<accession>A0AA39WRV2</accession>